<sequence>MKVLITGAAGFIGFHTSRRFLEAGHEVIGYDGFTEYYDPQLKARREELLLEYPGYRAVRGMLEDFELLSGIVADERPEIVIHLAAQAGVRYSIDNPRAYISANVQGTFNLLEALRYHPPRHLLLASTSSIYGANTVFPFAETARTAFPVSLYAATKGATEAISHSYAHLFSIPTTCFRFFTVYGPWGRPDMALFKFVDRIQRGEAIDVYGNGEMSRDFTFIDDLVEGIVRLSDKVPQAGGFADAAGELDSVSPVAAWRVVNIAGGQPIPLMRFITAIEETMGQVARKRMLPMQAGDVVDTLASPALLEALTGFKPATPIEAGVKAFVDWYLEYQPEATRELASVHPLEPAHAETAAQPAASAATRALAQLA</sequence>
<organism evidence="3">
    <name type="scientific">Gulosibacter sediminis</name>
    <dbReference type="NCBI Taxonomy" id="1729695"/>
    <lineage>
        <taxon>Bacteria</taxon>
        <taxon>Bacillati</taxon>
        <taxon>Actinomycetota</taxon>
        <taxon>Actinomycetes</taxon>
        <taxon>Micrococcales</taxon>
        <taxon>Microbacteriaceae</taxon>
        <taxon>Gulosibacter</taxon>
    </lineage>
</organism>
<dbReference type="PANTHER" id="PTHR43574">
    <property type="entry name" value="EPIMERASE-RELATED"/>
    <property type="match status" value="1"/>
</dbReference>
<gene>
    <name evidence="3" type="ORF">M3M28_01295</name>
</gene>
<evidence type="ECO:0000313" key="3">
    <source>
        <dbReference type="EMBL" id="UQN15132.1"/>
    </source>
</evidence>
<protein>
    <submittedName>
        <fullName evidence="3">NAD-dependent epimerase/dehydratase family protein</fullName>
    </submittedName>
</protein>
<dbReference type="Gene3D" id="3.40.50.720">
    <property type="entry name" value="NAD(P)-binding Rossmann-like Domain"/>
    <property type="match status" value="1"/>
</dbReference>
<dbReference type="SUPFAM" id="SSF51735">
    <property type="entry name" value="NAD(P)-binding Rossmann-fold domains"/>
    <property type="match status" value="1"/>
</dbReference>
<dbReference type="InterPro" id="IPR036291">
    <property type="entry name" value="NAD(P)-bd_dom_sf"/>
</dbReference>
<name>A0ABY4MYI1_9MICO</name>
<evidence type="ECO:0000259" key="2">
    <source>
        <dbReference type="Pfam" id="PF01370"/>
    </source>
</evidence>
<reference evidence="3" key="1">
    <citation type="submission" date="2022-05" db="EMBL/GenBank/DDBJ databases">
        <title>Complete genome sequence of toluene-degrading Gulosibacter sediminis strain ACHW.36C.</title>
        <authorList>
            <person name="Wai A.C."/>
            <person name="Lai G.K."/>
            <person name="Griffin S.D."/>
            <person name="Leung F.C."/>
        </authorList>
    </citation>
    <scope>NUCLEOTIDE SEQUENCE [LARGE SCALE GENOMIC DNA]</scope>
    <source>
        <strain evidence="3">ACHW.36C</strain>
    </source>
</reference>
<accession>A0ABY4MYI1</accession>
<feature type="domain" description="NAD-dependent epimerase/dehydratase" evidence="2">
    <location>
        <begin position="3"/>
        <end position="234"/>
    </location>
</feature>
<dbReference type="InterPro" id="IPR001509">
    <property type="entry name" value="Epimerase_deHydtase"/>
</dbReference>
<dbReference type="EMBL" id="CP097160">
    <property type="protein sequence ID" value="UQN15132.1"/>
    <property type="molecule type" value="Genomic_DNA"/>
</dbReference>
<dbReference type="PRINTS" id="PR01713">
    <property type="entry name" value="NUCEPIMERASE"/>
</dbReference>
<keyword evidence="1" id="KW-0520">NAD</keyword>
<dbReference type="Pfam" id="PF01370">
    <property type="entry name" value="Epimerase"/>
    <property type="match status" value="1"/>
</dbReference>
<proteinExistence type="predicted"/>
<evidence type="ECO:0000256" key="1">
    <source>
        <dbReference type="ARBA" id="ARBA00023027"/>
    </source>
</evidence>